<organism evidence="1 2">
    <name type="scientific">Linum trigynum</name>
    <dbReference type="NCBI Taxonomy" id="586398"/>
    <lineage>
        <taxon>Eukaryota</taxon>
        <taxon>Viridiplantae</taxon>
        <taxon>Streptophyta</taxon>
        <taxon>Embryophyta</taxon>
        <taxon>Tracheophyta</taxon>
        <taxon>Spermatophyta</taxon>
        <taxon>Magnoliopsida</taxon>
        <taxon>eudicotyledons</taxon>
        <taxon>Gunneridae</taxon>
        <taxon>Pentapetalae</taxon>
        <taxon>rosids</taxon>
        <taxon>fabids</taxon>
        <taxon>Malpighiales</taxon>
        <taxon>Linaceae</taxon>
        <taxon>Linum</taxon>
    </lineage>
</organism>
<name>A0AAV2GBG0_9ROSI</name>
<keyword evidence="2" id="KW-1185">Reference proteome</keyword>
<sequence length="117" mass="12823">MVAVITTEGMENRGCARRVFGTGFRFVVTMRKVRIGDPAIQGKHIRCLERAPRRRNCGSHADIVKGMEVGEGGSEGQTVVGCCFDELLPQSKLVTVAKAMEYRRRGERAEVVPAADS</sequence>
<evidence type="ECO:0000313" key="1">
    <source>
        <dbReference type="EMBL" id="CAL1408056.1"/>
    </source>
</evidence>
<proteinExistence type="predicted"/>
<dbReference type="Proteomes" id="UP001497516">
    <property type="component" value="Chromosome 8"/>
</dbReference>
<reference evidence="1 2" key="1">
    <citation type="submission" date="2024-04" db="EMBL/GenBank/DDBJ databases">
        <authorList>
            <person name="Fracassetti M."/>
        </authorList>
    </citation>
    <scope>NUCLEOTIDE SEQUENCE [LARGE SCALE GENOMIC DNA]</scope>
</reference>
<dbReference type="EMBL" id="OZ034821">
    <property type="protein sequence ID" value="CAL1408056.1"/>
    <property type="molecule type" value="Genomic_DNA"/>
</dbReference>
<dbReference type="AlphaFoldDB" id="A0AAV2GBG0"/>
<evidence type="ECO:0000313" key="2">
    <source>
        <dbReference type="Proteomes" id="UP001497516"/>
    </source>
</evidence>
<protein>
    <submittedName>
        <fullName evidence="1">Uncharacterized protein</fullName>
    </submittedName>
</protein>
<accession>A0AAV2GBG0</accession>
<gene>
    <name evidence="1" type="ORF">LTRI10_LOCUS47680</name>
</gene>